<dbReference type="RefSeq" id="WP_095309471.1">
    <property type="nucleotide sequence ID" value="NZ_BORC01000004.1"/>
</dbReference>
<evidence type="ECO:0000259" key="1">
    <source>
        <dbReference type="Pfam" id="PF22515"/>
    </source>
</evidence>
<evidence type="ECO:0000313" key="4">
    <source>
        <dbReference type="EMBL" id="GIN62708.1"/>
    </source>
</evidence>
<accession>A0A919WJ29</accession>
<keyword evidence="5" id="KW-1185">Reference proteome</keyword>
<evidence type="ECO:0008006" key="6">
    <source>
        <dbReference type="Google" id="ProtNLM"/>
    </source>
</evidence>
<organism evidence="4 5">
    <name type="scientific">Robertmurraya siralis</name>
    <dbReference type="NCBI Taxonomy" id="77777"/>
    <lineage>
        <taxon>Bacteria</taxon>
        <taxon>Bacillati</taxon>
        <taxon>Bacillota</taxon>
        <taxon>Bacilli</taxon>
        <taxon>Bacillales</taxon>
        <taxon>Bacillaceae</taxon>
        <taxon>Robertmurraya</taxon>
    </lineage>
</organism>
<dbReference type="EMBL" id="BORC01000004">
    <property type="protein sequence ID" value="GIN62708.1"/>
    <property type="molecule type" value="Genomic_DNA"/>
</dbReference>
<protein>
    <recommendedName>
        <fullName evidence="6">Translation elongation factor</fullName>
    </recommendedName>
</protein>
<evidence type="ECO:0000313" key="5">
    <source>
        <dbReference type="Proteomes" id="UP000682111"/>
    </source>
</evidence>
<comment type="caution">
    <text evidence="4">The sequence shown here is derived from an EMBL/GenBank/DDBJ whole genome shotgun (WGS) entry which is preliminary data.</text>
</comment>
<evidence type="ECO:0000259" key="3">
    <source>
        <dbReference type="Pfam" id="PF23871"/>
    </source>
</evidence>
<sequence length="428" mass="50490">MSQTKTDRAWEILFDRHHILQKIQQDGFFEIQAKEIKEVREPRLMAKFDHFSHLPKLFKEHGLSILPLSRSSYIIGEFNVYEKVKYNPRLKPIQVDLPSMITTIDPANLYSESSALHCAHVTGMMERILGESSYQTISGRMSSKEFNFNIQTKQGMERFIEIKNSQIEIDGGYESEHQFMIVEAKNETVDDFLVRQLYYPYRLWKEKTNKKVIPVFFTFSNDIFSFFIYEFTDPNRYNSLKLIEQKDFIIAHEGIVHDDIMGVFRSAQNVPEPEIPFPQADSFMRVVDLLGLLVENDLSKEQITLNYAFDERQTSYYTRAGMYLGLIETYRDGNKQVMFRLTRAGREIMGLKTKEKFLRLTRSILIHEPFRQVLAEYFEKGTLPEKARVVEIMKKSQLYNVHKESTYFRRASTVMGWVNWILQLPETY</sequence>
<dbReference type="InterPro" id="IPR054266">
    <property type="entry name" value="DUF6997"/>
</dbReference>
<feature type="domain" description="DUF7226" evidence="3">
    <location>
        <begin position="285"/>
        <end position="425"/>
    </location>
</feature>
<evidence type="ECO:0000259" key="2">
    <source>
        <dbReference type="Pfam" id="PF22518"/>
    </source>
</evidence>
<feature type="domain" description="DUF6996" evidence="1">
    <location>
        <begin position="7"/>
        <end position="75"/>
    </location>
</feature>
<dbReference type="InterPro" id="IPR054265">
    <property type="entry name" value="DUF6996"/>
</dbReference>
<gene>
    <name evidence="4" type="ORF">J27TS8_27010</name>
</gene>
<dbReference type="Pfam" id="PF22518">
    <property type="entry name" value="DUF6997"/>
    <property type="match status" value="1"/>
</dbReference>
<name>A0A919WJ29_9BACI</name>
<reference evidence="4" key="1">
    <citation type="submission" date="2021-03" db="EMBL/GenBank/DDBJ databases">
        <title>Antimicrobial resistance genes in bacteria isolated from Japanese honey, and their potential for conferring macrolide and lincosamide resistance in the American foulbrood pathogen Paenibacillus larvae.</title>
        <authorList>
            <person name="Okamoto M."/>
            <person name="Kumagai M."/>
            <person name="Kanamori H."/>
            <person name="Takamatsu D."/>
        </authorList>
    </citation>
    <scope>NUCLEOTIDE SEQUENCE</scope>
    <source>
        <strain evidence="4">J27TS8</strain>
    </source>
</reference>
<dbReference type="Pfam" id="PF22515">
    <property type="entry name" value="DUF6996"/>
    <property type="match status" value="1"/>
</dbReference>
<dbReference type="AlphaFoldDB" id="A0A919WJ29"/>
<dbReference type="InterPro" id="IPR055650">
    <property type="entry name" value="DUF7226"/>
</dbReference>
<feature type="domain" description="DUF6997" evidence="2">
    <location>
        <begin position="76"/>
        <end position="249"/>
    </location>
</feature>
<proteinExistence type="predicted"/>
<dbReference type="Proteomes" id="UP000682111">
    <property type="component" value="Unassembled WGS sequence"/>
</dbReference>
<dbReference type="Pfam" id="PF23871">
    <property type="entry name" value="DUF7226"/>
    <property type="match status" value="1"/>
</dbReference>